<dbReference type="CDD" id="cd02233">
    <property type="entry name" value="cupin_HNL-like"/>
    <property type="match status" value="1"/>
</dbReference>
<dbReference type="EMBL" id="JAEKNR010000168">
    <property type="protein sequence ID" value="MBJ7599711.1"/>
    <property type="molecule type" value="Genomic_DNA"/>
</dbReference>
<dbReference type="AlphaFoldDB" id="A0A934K193"/>
<dbReference type="Gene3D" id="2.60.120.10">
    <property type="entry name" value="Jelly Rolls"/>
    <property type="match status" value="1"/>
</dbReference>
<dbReference type="SUPFAM" id="SSF51182">
    <property type="entry name" value="RmlC-like cupins"/>
    <property type="match status" value="1"/>
</dbReference>
<organism evidence="3 4">
    <name type="scientific">Candidatus Nephthysia bennettiae</name>
    <dbReference type="NCBI Taxonomy" id="3127016"/>
    <lineage>
        <taxon>Bacteria</taxon>
        <taxon>Bacillati</taxon>
        <taxon>Candidatus Dormiibacterota</taxon>
        <taxon>Candidatus Dormibacteria</taxon>
        <taxon>Candidatus Dormibacterales</taxon>
        <taxon>Candidatus Dormibacteraceae</taxon>
        <taxon>Candidatus Nephthysia</taxon>
    </lineage>
</organism>
<sequence length="129" mass="13917">MKITHLTETFEGQPMGPEHFTGPTTSHPLHRTAEPHPVSISVIRFSPGSRNHWHRHAGGQLLHVVDGEGWVQLRGETAQRIRAGDSVSAAPDEEHWHGAGALAAMAHIAVSVGETTFLERSHAPDSSGC</sequence>
<keyword evidence="4" id="KW-1185">Reference proteome</keyword>
<dbReference type="InterPro" id="IPR011051">
    <property type="entry name" value="RmlC_Cupin_sf"/>
</dbReference>
<feature type="region of interest" description="Disordered" evidence="1">
    <location>
        <begin position="1"/>
        <end position="32"/>
    </location>
</feature>
<comment type="caution">
    <text evidence="3">The sequence shown here is derived from an EMBL/GenBank/DDBJ whole genome shotgun (WGS) entry which is preliminary data.</text>
</comment>
<evidence type="ECO:0000259" key="2">
    <source>
        <dbReference type="Pfam" id="PF07883"/>
    </source>
</evidence>
<evidence type="ECO:0000313" key="3">
    <source>
        <dbReference type="EMBL" id="MBJ7599711.1"/>
    </source>
</evidence>
<dbReference type="Pfam" id="PF07883">
    <property type="entry name" value="Cupin_2"/>
    <property type="match status" value="1"/>
</dbReference>
<evidence type="ECO:0000313" key="4">
    <source>
        <dbReference type="Proteomes" id="UP000612893"/>
    </source>
</evidence>
<proteinExistence type="predicted"/>
<dbReference type="InterPro" id="IPR014710">
    <property type="entry name" value="RmlC-like_jellyroll"/>
</dbReference>
<protein>
    <submittedName>
        <fullName evidence="3">Cupin domain-containing protein</fullName>
    </submittedName>
</protein>
<dbReference type="InterPro" id="IPR047263">
    <property type="entry name" value="HNL-like_cupin"/>
</dbReference>
<accession>A0A934K193</accession>
<dbReference type="RefSeq" id="WP_338203307.1">
    <property type="nucleotide sequence ID" value="NZ_JAEKNR010000168.1"/>
</dbReference>
<dbReference type="PANTHER" id="PTHR43698">
    <property type="entry name" value="RIBD C-TERMINAL DOMAIN CONTAINING PROTEIN"/>
    <property type="match status" value="1"/>
</dbReference>
<evidence type="ECO:0000256" key="1">
    <source>
        <dbReference type="SAM" id="MobiDB-lite"/>
    </source>
</evidence>
<feature type="domain" description="Cupin type-2" evidence="2">
    <location>
        <begin position="42"/>
        <end position="98"/>
    </location>
</feature>
<reference evidence="3" key="1">
    <citation type="submission" date="2020-10" db="EMBL/GenBank/DDBJ databases">
        <title>Ca. Dormibacterota MAGs.</title>
        <authorList>
            <person name="Montgomery K."/>
        </authorList>
    </citation>
    <scope>NUCLEOTIDE SEQUENCE [LARGE SCALE GENOMIC DNA]</scope>
    <source>
        <strain evidence="3">SC8812_S17_10</strain>
    </source>
</reference>
<dbReference type="Proteomes" id="UP000612893">
    <property type="component" value="Unassembled WGS sequence"/>
</dbReference>
<gene>
    <name evidence="3" type="ORF">JF922_16745</name>
</gene>
<name>A0A934K193_9BACT</name>
<dbReference type="PANTHER" id="PTHR43698:SF1">
    <property type="entry name" value="BLL4564 PROTEIN"/>
    <property type="match status" value="1"/>
</dbReference>
<dbReference type="InterPro" id="IPR013096">
    <property type="entry name" value="Cupin_2"/>
</dbReference>